<evidence type="ECO:0000256" key="14">
    <source>
        <dbReference type="ARBA" id="ARBA00022989"/>
    </source>
</evidence>
<keyword evidence="14" id="KW-1133">Transmembrane helix</keyword>
<keyword evidence="10 24" id="KW-0732">Signal</keyword>
<feature type="binding site" evidence="20">
    <location>
        <position position="346"/>
    </location>
    <ligand>
        <name>Zn(2+)</name>
        <dbReference type="ChEBI" id="CHEBI:29105"/>
        <note>catalytic</note>
    </ligand>
</feature>
<dbReference type="OrthoDB" id="510539at2759"/>
<dbReference type="Gene3D" id="1.10.390.10">
    <property type="entry name" value="Neutral Protease Domain 2"/>
    <property type="match status" value="1"/>
</dbReference>
<keyword evidence="4 22" id="KW-0031">Aminopeptidase</keyword>
<evidence type="ECO:0000256" key="13">
    <source>
        <dbReference type="ARBA" id="ARBA00022968"/>
    </source>
</evidence>
<keyword evidence="11 22" id="KW-0378">Hydrolase</keyword>
<evidence type="ECO:0000256" key="20">
    <source>
        <dbReference type="PIRSR" id="PIRSR634016-3"/>
    </source>
</evidence>
<evidence type="ECO:0000313" key="28">
    <source>
        <dbReference type="EMBL" id="RLU25617.1"/>
    </source>
</evidence>
<gene>
    <name evidence="28" type="ORF">DMN91_001774</name>
</gene>
<evidence type="ECO:0000259" key="26">
    <source>
        <dbReference type="Pfam" id="PF11838"/>
    </source>
</evidence>
<dbReference type="SUPFAM" id="SSF55486">
    <property type="entry name" value="Metalloproteases ('zincins'), catalytic domain"/>
    <property type="match status" value="1"/>
</dbReference>
<proteinExistence type="inferred from homology"/>
<dbReference type="PRINTS" id="PR00756">
    <property type="entry name" value="ALADIPTASE"/>
</dbReference>
<dbReference type="Gene3D" id="2.60.40.1910">
    <property type="match status" value="1"/>
</dbReference>
<dbReference type="PANTHER" id="PTHR11533">
    <property type="entry name" value="PROTEASE M1 ZINC METALLOPROTEASE"/>
    <property type="match status" value="1"/>
</dbReference>
<dbReference type="SUPFAM" id="SSF63737">
    <property type="entry name" value="Leukotriene A4 hydrolase N-terminal domain"/>
    <property type="match status" value="1"/>
</dbReference>
<dbReference type="InterPro" id="IPR024571">
    <property type="entry name" value="ERAP1-like_C_dom"/>
</dbReference>
<feature type="domain" description="Aminopeptidase N-like N-terminal" evidence="27">
    <location>
        <begin position="51"/>
        <end position="238"/>
    </location>
</feature>
<evidence type="ECO:0000256" key="18">
    <source>
        <dbReference type="ARBA" id="ARBA00023288"/>
    </source>
</evidence>
<dbReference type="CDD" id="cd09601">
    <property type="entry name" value="M1_APN-Q_like"/>
    <property type="match status" value="1"/>
</dbReference>
<keyword evidence="12 20" id="KW-0862">Zinc</keyword>
<feature type="site" description="Transition state stabilizer" evidence="21">
    <location>
        <position position="428"/>
    </location>
</feature>
<evidence type="ECO:0000256" key="12">
    <source>
        <dbReference type="ARBA" id="ARBA00022833"/>
    </source>
</evidence>
<dbReference type="Pfam" id="PF11838">
    <property type="entry name" value="ERAP1_C"/>
    <property type="match status" value="1"/>
</dbReference>
<dbReference type="FunFam" id="1.10.390.10:FF:000013">
    <property type="entry name" value="Aminopeptidase N"/>
    <property type="match status" value="1"/>
</dbReference>
<keyword evidence="5" id="KW-1003">Cell membrane</keyword>
<feature type="chain" id="PRO_5018249390" description="Aminopeptidase" evidence="24">
    <location>
        <begin position="30"/>
        <end position="945"/>
    </location>
</feature>
<comment type="caution">
    <text evidence="28">The sequence shown here is derived from an EMBL/GenBank/DDBJ whole genome shotgun (WGS) entry which is preliminary data.</text>
</comment>
<feature type="active site" description="Proton acceptor" evidence="19">
    <location>
        <position position="343"/>
    </location>
</feature>
<dbReference type="Gene3D" id="1.25.50.20">
    <property type="match status" value="1"/>
</dbReference>
<dbReference type="Gene3D" id="2.60.40.1730">
    <property type="entry name" value="tricorn interacting facor f3 domain"/>
    <property type="match status" value="1"/>
</dbReference>
<feature type="binding site" evidence="20">
    <location>
        <position position="342"/>
    </location>
    <ligand>
        <name>Zn(2+)</name>
        <dbReference type="ChEBI" id="CHEBI:29105"/>
        <note>catalytic</note>
    </ligand>
</feature>
<dbReference type="PANTHER" id="PTHR11533:SF294">
    <property type="entry name" value="THYROTROPIN-RELEASING HORMONE-DEGRADING ECTOENZYME"/>
    <property type="match status" value="1"/>
</dbReference>
<keyword evidence="6" id="KW-0336">GPI-anchor</keyword>
<evidence type="ECO:0000256" key="17">
    <source>
        <dbReference type="ARBA" id="ARBA00023180"/>
    </source>
</evidence>
<evidence type="ECO:0000256" key="9">
    <source>
        <dbReference type="ARBA" id="ARBA00022723"/>
    </source>
</evidence>
<protein>
    <recommendedName>
        <fullName evidence="22">Aminopeptidase</fullName>
        <ecNumber evidence="22">3.4.11.-</ecNumber>
    </recommendedName>
</protein>
<sequence length="945" mass="110606">MSGIETGMKFLKQLLHVSVIFTIVVAICADENSENNSSETVIYRLSDDIIPVHYNIKLIPYMEEGNFTFDGESNISIKVRNTTQSISLHSVELKVNETATTLINVNGVIYKPVRHSYHNKTAILVLHFNDELSSGSYSLNIKFVGILHHDVKGFFKLSYKNEEGSTEWLIATQLESTHARQVFPCWDEPALKATFNISVKHHQKYKALSNMPIRKKLMAEHSMVWSHFNTTPVMSTYIIAIVIFDFTHIHNVNKTINVWFRPPLISQVTFANDVANRAVQYLVQYTNISEIVPKTDHIAIPHFSVEGMENWGLIIYNEARIIYDENIHFVIHKQDAAILIAHELAHQWFGNLVTPSWWSDLWLSEGFATYFQSYILDKMFKDWRMTDLMVVKQLHKFLRYDIGDILYPITFDVNHYFELDDIRSAVVYDKACVILRMLQHLLTEKVFQKGIIMYLNKHQFSTVTANDLWTAMQIALNESDILHKDYKIKEVMDTWIKQNDYPTVLVTRNYKTNETRVSQEHFRLHALNDEDDNNGDNNNGDDNNGDDKKWWIPVTFTTQTNLDFSNTVPKYWLTPVHENVDLIINSNDWIIVNLQQTGYYRVNYDPTNWLKITSYLKSEEYTKIHVLNRAQLIDDAYHFLMTKQLSLSIFMNLMSYLSRETDYVAWFPVFQIVSRMQKFFLLPLQEIATFKFHMAIIFKGLLKNVGYKENPNEPDLTKLLRLNALQRACIVGNRECKAMATIKLNQHLADPETHKLLPWWEEWTYGNGLMTANMSTWNKVLDLYISSRKTKLLTFLTYSEDPDIIIHYLNVLLNDSMIQNKQYFAIFKSIVAKHAHNNLVLNYILENFKRLTSRLTSKTKILTHVIMNIYAEEQLDKIKEFVKKNVDELGSLNEIVEIRLTKLRRIINSFLERFAENEAYLNDICHCILYNDQSSIYSKYYLLFP</sequence>
<keyword evidence="18" id="KW-0449">Lipoprotein</keyword>
<dbReference type="GO" id="GO:0070006">
    <property type="term" value="F:metalloaminopeptidase activity"/>
    <property type="evidence" value="ECO:0007669"/>
    <property type="project" value="TreeGrafter"/>
</dbReference>
<dbReference type="EC" id="3.4.11.-" evidence="22"/>
<dbReference type="EMBL" id="QOIP01000002">
    <property type="protein sequence ID" value="RLU25617.1"/>
    <property type="molecule type" value="Genomic_DNA"/>
</dbReference>
<evidence type="ECO:0000256" key="2">
    <source>
        <dbReference type="ARBA" id="ARBA00004609"/>
    </source>
</evidence>
<name>A0A3L8DYU9_OOCBI</name>
<dbReference type="AlphaFoldDB" id="A0A3L8DYU9"/>
<keyword evidence="9 20" id="KW-0479">Metal-binding</keyword>
<evidence type="ECO:0000256" key="23">
    <source>
        <dbReference type="SAM" id="MobiDB-lite"/>
    </source>
</evidence>
<evidence type="ECO:0000256" key="6">
    <source>
        <dbReference type="ARBA" id="ARBA00022622"/>
    </source>
</evidence>
<evidence type="ECO:0000256" key="11">
    <source>
        <dbReference type="ARBA" id="ARBA00022801"/>
    </source>
</evidence>
<feature type="region of interest" description="Disordered" evidence="23">
    <location>
        <begin position="527"/>
        <end position="546"/>
    </location>
</feature>
<comment type="similarity">
    <text evidence="3 22">Belongs to the peptidase M1 family.</text>
</comment>
<evidence type="ECO:0000256" key="3">
    <source>
        <dbReference type="ARBA" id="ARBA00010136"/>
    </source>
</evidence>
<evidence type="ECO:0000256" key="22">
    <source>
        <dbReference type="RuleBase" id="RU364040"/>
    </source>
</evidence>
<evidence type="ECO:0000259" key="25">
    <source>
        <dbReference type="Pfam" id="PF01433"/>
    </source>
</evidence>
<dbReference type="InterPro" id="IPR034016">
    <property type="entry name" value="M1_APN-typ"/>
</dbReference>
<dbReference type="GO" id="GO:0043171">
    <property type="term" value="P:peptide catabolic process"/>
    <property type="evidence" value="ECO:0007669"/>
    <property type="project" value="TreeGrafter"/>
</dbReference>
<feature type="domain" description="Peptidase M1 membrane alanine aminopeptidase" evidence="25">
    <location>
        <begin position="270"/>
        <end position="495"/>
    </location>
</feature>
<dbReference type="GO" id="GO:0098552">
    <property type="term" value="C:side of membrane"/>
    <property type="evidence" value="ECO:0007669"/>
    <property type="project" value="UniProtKB-KW"/>
</dbReference>
<feature type="signal peptide" evidence="24">
    <location>
        <begin position="1"/>
        <end position="29"/>
    </location>
</feature>
<evidence type="ECO:0000256" key="16">
    <source>
        <dbReference type="ARBA" id="ARBA00023136"/>
    </source>
</evidence>
<keyword evidence="13" id="KW-0735">Signal-anchor</keyword>
<dbReference type="InterPro" id="IPR042097">
    <property type="entry name" value="Aminopeptidase_N-like_N_sf"/>
</dbReference>
<evidence type="ECO:0000256" key="8">
    <source>
        <dbReference type="ARBA" id="ARBA00022692"/>
    </source>
</evidence>
<keyword evidence="8" id="KW-0812">Transmembrane</keyword>
<dbReference type="Proteomes" id="UP000279307">
    <property type="component" value="Chromosome 2"/>
</dbReference>
<evidence type="ECO:0000256" key="24">
    <source>
        <dbReference type="SAM" id="SignalP"/>
    </source>
</evidence>
<dbReference type="FunFam" id="2.60.40.1730:FF:000012">
    <property type="entry name" value="Aminopeptidase N"/>
    <property type="match status" value="1"/>
</dbReference>
<accession>A0A3L8DYU9</accession>
<feature type="binding site" evidence="20">
    <location>
        <position position="365"/>
    </location>
    <ligand>
        <name>Zn(2+)</name>
        <dbReference type="ChEBI" id="CHEBI:29105"/>
        <note>catalytic</note>
    </ligand>
</feature>
<evidence type="ECO:0000256" key="7">
    <source>
        <dbReference type="ARBA" id="ARBA00022670"/>
    </source>
</evidence>
<dbReference type="GO" id="GO:0006508">
    <property type="term" value="P:proteolysis"/>
    <property type="evidence" value="ECO:0007669"/>
    <property type="project" value="UniProtKB-KW"/>
</dbReference>
<evidence type="ECO:0000313" key="29">
    <source>
        <dbReference type="Proteomes" id="UP000279307"/>
    </source>
</evidence>
<evidence type="ECO:0000256" key="5">
    <source>
        <dbReference type="ARBA" id="ARBA00022475"/>
    </source>
</evidence>
<comment type="subcellular location">
    <subcellularLocation>
        <location evidence="2">Cell membrane</location>
        <topology evidence="2">Lipid-anchor</topology>
        <topology evidence="2">GPI-anchor</topology>
    </subcellularLocation>
    <subcellularLocation>
        <location evidence="1">Membrane</location>
        <topology evidence="1">Single-pass type II membrane protein</topology>
    </subcellularLocation>
</comment>
<keyword evidence="16" id="KW-0472">Membrane</keyword>
<evidence type="ECO:0000256" key="1">
    <source>
        <dbReference type="ARBA" id="ARBA00004606"/>
    </source>
</evidence>
<evidence type="ECO:0000256" key="4">
    <source>
        <dbReference type="ARBA" id="ARBA00022438"/>
    </source>
</evidence>
<evidence type="ECO:0000259" key="27">
    <source>
        <dbReference type="Pfam" id="PF17900"/>
    </source>
</evidence>
<evidence type="ECO:0000256" key="19">
    <source>
        <dbReference type="PIRSR" id="PIRSR634016-1"/>
    </source>
</evidence>
<dbReference type="InterPro" id="IPR050344">
    <property type="entry name" value="Peptidase_M1_aminopeptidases"/>
</dbReference>
<dbReference type="InterPro" id="IPR045357">
    <property type="entry name" value="Aminopeptidase_N-like_N"/>
</dbReference>
<evidence type="ECO:0000256" key="10">
    <source>
        <dbReference type="ARBA" id="ARBA00022729"/>
    </source>
</evidence>
<dbReference type="GO" id="GO:0005615">
    <property type="term" value="C:extracellular space"/>
    <property type="evidence" value="ECO:0007669"/>
    <property type="project" value="TreeGrafter"/>
</dbReference>
<reference evidence="28 29" key="1">
    <citation type="journal article" date="2018" name="Genome Res.">
        <title>The genomic architecture and molecular evolution of ant odorant receptors.</title>
        <authorList>
            <person name="McKenzie S.K."/>
            <person name="Kronauer D.J.C."/>
        </authorList>
    </citation>
    <scope>NUCLEOTIDE SEQUENCE [LARGE SCALE GENOMIC DNA]</scope>
    <source>
        <strain evidence="28">Clonal line C1</strain>
    </source>
</reference>
<keyword evidence="15 22" id="KW-0482">Metalloprotease</keyword>
<keyword evidence="7 22" id="KW-0645">Protease</keyword>
<evidence type="ECO:0000256" key="21">
    <source>
        <dbReference type="PIRSR" id="PIRSR634016-4"/>
    </source>
</evidence>
<dbReference type="GO" id="GO:0005886">
    <property type="term" value="C:plasma membrane"/>
    <property type="evidence" value="ECO:0007669"/>
    <property type="project" value="UniProtKB-SubCell"/>
</dbReference>
<comment type="cofactor">
    <cofactor evidence="20 22">
        <name>Zn(2+)</name>
        <dbReference type="ChEBI" id="CHEBI:29105"/>
    </cofactor>
    <text evidence="20 22">Binds 1 zinc ion per subunit.</text>
</comment>
<dbReference type="InterPro" id="IPR001930">
    <property type="entry name" value="Peptidase_M1"/>
</dbReference>
<dbReference type="GO" id="GO:0005737">
    <property type="term" value="C:cytoplasm"/>
    <property type="evidence" value="ECO:0007669"/>
    <property type="project" value="TreeGrafter"/>
</dbReference>
<dbReference type="Pfam" id="PF17900">
    <property type="entry name" value="Peptidase_M1_N"/>
    <property type="match status" value="1"/>
</dbReference>
<dbReference type="Pfam" id="PF01433">
    <property type="entry name" value="Peptidase_M1"/>
    <property type="match status" value="1"/>
</dbReference>
<feature type="domain" description="ERAP1-like C-terminal" evidence="26">
    <location>
        <begin position="589"/>
        <end position="891"/>
    </location>
</feature>
<evidence type="ECO:0000256" key="15">
    <source>
        <dbReference type="ARBA" id="ARBA00023049"/>
    </source>
</evidence>
<organism evidence="28 29">
    <name type="scientific">Ooceraea biroi</name>
    <name type="common">Clonal raider ant</name>
    <name type="synonym">Cerapachys biroi</name>
    <dbReference type="NCBI Taxonomy" id="2015173"/>
    <lineage>
        <taxon>Eukaryota</taxon>
        <taxon>Metazoa</taxon>
        <taxon>Ecdysozoa</taxon>
        <taxon>Arthropoda</taxon>
        <taxon>Hexapoda</taxon>
        <taxon>Insecta</taxon>
        <taxon>Pterygota</taxon>
        <taxon>Neoptera</taxon>
        <taxon>Endopterygota</taxon>
        <taxon>Hymenoptera</taxon>
        <taxon>Apocrita</taxon>
        <taxon>Aculeata</taxon>
        <taxon>Formicoidea</taxon>
        <taxon>Formicidae</taxon>
        <taxon>Dorylinae</taxon>
        <taxon>Ooceraea</taxon>
    </lineage>
</organism>
<keyword evidence="17" id="KW-0325">Glycoprotein</keyword>
<dbReference type="GO" id="GO:0042277">
    <property type="term" value="F:peptide binding"/>
    <property type="evidence" value="ECO:0007669"/>
    <property type="project" value="TreeGrafter"/>
</dbReference>
<dbReference type="GO" id="GO:0008270">
    <property type="term" value="F:zinc ion binding"/>
    <property type="evidence" value="ECO:0007669"/>
    <property type="project" value="UniProtKB-UniRule"/>
</dbReference>
<dbReference type="FunFam" id="2.60.40.1910:FF:000008">
    <property type="entry name" value="Aminopeptidase"/>
    <property type="match status" value="1"/>
</dbReference>
<dbReference type="InterPro" id="IPR027268">
    <property type="entry name" value="Peptidase_M4/M1_CTD_sf"/>
</dbReference>
<dbReference type="InterPro" id="IPR014782">
    <property type="entry name" value="Peptidase_M1_dom"/>
</dbReference>